<dbReference type="EMBL" id="JBHTJH010000025">
    <property type="protein sequence ID" value="MFD0864076.1"/>
    <property type="molecule type" value="Genomic_DNA"/>
</dbReference>
<evidence type="ECO:0000256" key="3">
    <source>
        <dbReference type="ARBA" id="ARBA00022448"/>
    </source>
</evidence>
<dbReference type="InterPro" id="IPR001650">
    <property type="entry name" value="Helicase_C-like"/>
</dbReference>
<dbReference type="NCBIfam" id="NF009536">
    <property type="entry name" value="PRK12901.1"/>
    <property type="match status" value="1"/>
</dbReference>
<comment type="catalytic activity">
    <reaction evidence="13">
        <text>ATP + H2O + cellular proteinSide 1 = ADP + phosphate + cellular proteinSide 2.</text>
        <dbReference type="EC" id="7.4.2.8"/>
    </reaction>
</comment>
<dbReference type="InterPro" id="IPR014018">
    <property type="entry name" value="SecA_motor_DEAD"/>
</dbReference>
<evidence type="ECO:0000256" key="16">
    <source>
        <dbReference type="SAM" id="MobiDB-lite"/>
    </source>
</evidence>
<gene>
    <name evidence="13 20" type="primary">secA</name>
    <name evidence="20" type="ORF">ACFQ1M_17815</name>
</gene>
<dbReference type="RefSeq" id="WP_386411034.1">
    <property type="nucleotide sequence ID" value="NZ_JBHTJH010000025.1"/>
</dbReference>
<evidence type="ECO:0000256" key="4">
    <source>
        <dbReference type="ARBA" id="ARBA00022475"/>
    </source>
</evidence>
<comment type="subunit">
    <text evidence="13">Monomer and homodimer. Part of the essential Sec protein translocation apparatus which comprises SecA, SecYEG and auxiliary proteins SecDF. Other proteins may also be involved.</text>
</comment>
<keyword evidence="6" id="KW-0997">Cell inner membrane</keyword>
<keyword evidence="4 13" id="KW-1003">Cell membrane</keyword>
<feature type="region of interest" description="Disordered" evidence="16">
    <location>
        <begin position="1026"/>
        <end position="1046"/>
    </location>
</feature>
<dbReference type="Gene3D" id="3.90.1440.10">
    <property type="entry name" value="SecA, preprotein cross-linking domain"/>
    <property type="match status" value="1"/>
</dbReference>
<feature type="compositionally biased region" description="Basic and acidic residues" evidence="16">
    <location>
        <begin position="1032"/>
        <end position="1046"/>
    </location>
</feature>
<protein>
    <recommendedName>
        <fullName evidence="13 14">Protein translocase subunit SecA</fullName>
        <ecNumber evidence="13">7.4.2.8</ecNumber>
    </recommendedName>
</protein>
<dbReference type="EC" id="7.4.2.8" evidence="13"/>
<sequence length="1121" mass="127699">MSFINSVIKAFVGDKAKKDIKELQPIVDQIKTFESSLEKLSHDELRAKTEEFKAAIKEGRKEFDDQIGALKAEADNESDIDRKEEIYTEIDKLEEEAYEASEKVLNEILPEAFAVIKETAKRFTNNETIAVTASTFDRELSGSKEYVTLDGEQAIWANSWDAAGKEVTWDMIHYDVQLIGGAALHQGKIAEMQTGEGKTLVATLPVYLNALTGNGVHLVTVNDYLAKRDSAWMAPIFEFHGLSVDCIDHHRPNSQERRKAYEADITYGTNNEFGFDYLRDNMAHSPEDLVQRKHNYAIVDEVDSVLVDDARTPLIISGPIPQGDRHEFNELKPKVADIVTKQRQYLTGVLAEAKKLIKEGDTKEGGFLLLRVYRGLPKNKALIKFLSEEGVKQLLQKTENFYMQDNNREMHQIDAELLFVIEEKNNQIELTDKGIEYLSGDDDKDFFVLPDIGTEIAKIENEGLEPEKEAELKEELFKDFSIKSERIHTMNQLLKAYTLFEKDVEYVVMENKVMIVDEQTGRIMDGRRYSDGLHQAIEAKENVKIEAATQTFATITLQNYFRMYSKLSGMTGTAVTEAGEFWEIYKLDVMEIPTNRPIARDDKQDLIYKTKREKYNAVIEDVVELSNQGRPVLIGTTSVEISELLGKMLSIRKIPHNVLNAKLHKREADIVAEAGKPGQVTIATNMAGRGTDIKLSEEVKKAGGLAIIGTERHDSRRVDRQLRGRSGRQGDPGSSQFYVSLEDNLMRLFGSDRVAKMMDRMGHKEGEVIQHSMMTKSIERAQKKVEENNFGVRKRLLEYDDVMNAQREVVYKRRRHALQGERLKVDIANMIYDTAEVIADSNKGANDYKNFEFELIRYFSISSPITEEEFGKLSEVEIANKVYKAAYEHYNEKMERSAATALPVIKDVYENQGDRFERIVVPFTDGVRTLNVVTNLKEAYESQGKKLVTDFEKNITLAIIDETWKTHLRKMDELKQSVQLAVHEQKDPLLIYKFEAFELFKENIDKINKEVLSFLFKGELPVQEASTIQQARDTRRKEDYTTSKEEVLNSDELAAQNRRVGAGAGGGRPQVTETIVRERPKIGRNERVTIKNVMSGENKTLKFKQAEPLLAKGEWVLTEEG</sequence>
<dbReference type="PANTHER" id="PTHR30612:SF0">
    <property type="entry name" value="CHLOROPLAST PROTEIN-TRANSPORTING ATPASE"/>
    <property type="match status" value="1"/>
</dbReference>
<evidence type="ECO:0000256" key="14">
    <source>
        <dbReference type="RuleBase" id="RU003874"/>
    </source>
</evidence>
<dbReference type="Pfam" id="PF07517">
    <property type="entry name" value="SecA_DEAD"/>
    <property type="match status" value="1"/>
</dbReference>
<feature type="binding site" evidence="13">
    <location>
        <position position="692"/>
    </location>
    <ligand>
        <name>ATP</name>
        <dbReference type="ChEBI" id="CHEBI:30616"/>
    </ligand>
</feature>
<dbReference type="Proteomes" id="UP001596978">
    <property type="component" value="Unassembled WGS sequence"/>
</dbReference>
<feature type="domain" description="Helicase C-terminal" evidence="18">
    <location>
        <begin position="602"/>
        <end position="786"/>
    </location>
</feature>
<dbReference type="Gene3D" id="3.40.50.300">
    <property type="entry name" value="P-loop containing nucleotide triphosphate hydrolases"/>
    <property type="match status" value="3"/>
</dbReference>
<dbReference type="PROSITE" id="PS01312">
    <property type="entry name" value="SECA"/>
    <property type="match status" value="1"/>
</dbReference>
<dbReference type="Pfam" id="PF01043">
    <property type="entry name" value="SecA_PP_bind"/>
    <property type="match status" value="1"/>
</dbReference>
<evidence type="ECO:0000256" key="13">
    <source>
        <dbReference type="HAMAP-Rule" id="MF_01382"/>
    </source>
</evidence>
<accession>A0ABW3D4W9</accession>
<keyword evidence="5 13" id="KW-0963">Cytoplasm</keyword>
<name>A0ABW3D4W9_9FLAO</name>
<comment type="similarity">
    <text evidence="2 13 14">Belongs to the SecA family.</text>
</comment>
<keyword evidence="15" id="KW-0175">Coiled coil</keyword>
<keyword evidence="8 13" id="KW-0067">ATP-binding</keyword>
<evidence type="ECO:0000313" key="21">
    <source>
        <dbReference type="Proteomes" id="UP001596978"/>
    </source>
</evidence>
<evidence type="ECO:0000313" key="20">
    <source>
        <dbReference type="EMBL" id="MFD0864076.1"/>
    </source>
</evidence>
<feature type="coiled-coil region" evidence="15">
    <location>
        <begin position="42"/>
        <end position="103"/>
    </location>
</feature>
<evidence type="ECO:0000256" key="6">
    <source>
        <dbReference type="ARBA" id="ARBA00022519"/>
    </source>
</evidence>
<dbReference type="InterPro" id="IPR027417">
    <property type="entry name" value="P-loop_NTPase"/>
</dbReference>
<dbReference type="CDD" id="cd17928">
    <property type="entry name" value="DEXDc_SecA"/>
    <property type="match status" value="1"/>
</dbReference>
<evidence type="ECO:0000256" key="5">
    <source>
        <dbReference type="ARBA" id="ARBA00022490"/>
    </source>
</evidence>
<feature type="domain" description="SecA family profile" evidence="19">
    <location>
        <begin position="5"/>
        <end position="770"/>
    </location>
</feature>
<dbReference type="PRINTS" id="PR00906">
    <property type="entry name" value="SECA"/>
</dbReference>
<keyword evidence="3 13" id="KW-0813">Transport</keyword>
<dbReference type="InterPro" id="IPR011130">
    <property type="entry name" value="SecA_preprotein_X-link_dom"/>
</dbReference>
<organism evidence="20 21">
    <name type="scientific">Sungkyunkwania multivorans</name>
    <dbReference type="NCBI Taxonomy" id="1173618"/>
    <lineage>
        <taxon>Bacteria</taxon>
        <taxon>Pseudomonadati</taxon>
        <taxon>Bacteroidota</taxon>
        <taxon>Flavobacteriia</taxon>
        <taxon>Flavobacteriales</taxon>
        <taxon>Flavobacteriaceae</taxon>
        <taxon>Sungkyunkwania</taxon>
    </lineage>
</organism>
<evidence type="ECO:0000256" key="15">
    <source>
        <dbReference type="SAM" id="Coils"/>
    </source>
</evidence>
<dbReference type="PANTHER" id="PTHR30612">
    <property type="entry name" value="SECA INNER MEMBRANE COMPONENT OF SEC PROTEIN SECRETION SYSTEM"/>
    <property type="match status" value="1"/>
</dbReference>
<dbReference type="InterPro" id="IPR014001">
    <property type="entry name" value="Helicase_ATP-bd"/>
</dbReference>
<dbReference type="SUPFAM" id="SSF52540">
    <property type="entry name" value="P-loop containing nucleoside triphosphate hydrolases"/>
    <property type="match status" value="2"/>
</dbReference>
<feature type="binding site" evidence="13">
    <location>
        <position position="177"/>
    </location>
    <ligand>
        <name>ATP</name>
        <dbReference type="ChEBI" id="CHEBI:30616"/>
    </ligand>
</feature>
<dbReference type="PROSITE" id="PS51196">
    <property type="entry name" value="SECA_MOTOR_DEAD"/>
    <property type="match status" value="1"/>
</dbReference>
<evidence type="ECO:0000256" key="1">
    <source>
        <dbReference type="ARBA" id="ARBA00004170"/>
    </source>
</evidence>
<evidence type="ECO:0000259" key="19">
    <source>
        <dbReference type="PROSITE" id="PS51196"/>
    </source>
</evidence>
<dbReference type="InterPro" id="IPR036670">
    <property type="entry name" value="SecA_X-link_sf"/>
</dbReference>
<dbReference type="HAMAP" id="MF_01382">
    <property type="entry name" value="SecA"/>
    <property type="match status" value="1"/>
</dbReference>
<dbReference type="SMART" id="SM00958">
    <property type="entry name" value="SecA_PP_bind"/>
    <property type="match status" value="1"/>
</dbReference>
<dbReference type="PROSITE" id="PS51192">
    <property type="entry name" value="HELICASE_ATP_BIND_1"/>
    <property type="match status" value="1"/>
</dbReference>
<evidence type="ECO:0000256" key="10">
    <source>
        <dbReference type="ARBA" id="ARBA00022967"/>
    </source>
</evidence>
<evidence type="ECO:0000256" key="2">
    <source>
        <dbReference type="ARBA" id="ARBA00007650"/>
    </source>
</evidence>
<keyword evidence="21" id="KW-1185">Reference proteome</keyword>
<dbReference type="InterPro" id="IPR000185">
    <property type="entry name" value="SecA"/>
</dbReference>
<keyword evidence="11 13" id="KW-0811">Translocation</keyword>
<evidence type="ECO:0000256" key="11">
    <source>
        <dbReference type="ARBA" id="ARBA00023010"/>
    </source>
</evidence>
<keyword evidence="7 13" id="KW-0547">Nucleotide-binding</keyword>
<dbReference type="SMART" id="SM00957">
    <property type="entry name" value="SecA_DEAD"/>
    <property type="match status" value="1"/>
</dbReference>
<comment type="subcellular location">
    <subcellularLocation>
        <location evidence="13">Cell membrane</location>
        <topology evidence="13">Peripheral membrane protein</topology>
        <orientation evidence="13">Cytoplasmic side</orientation>
    </subcellularLocation>
    <subcellularLocation>
        <location evidence="13">Cytoplasm</location>
    </subcellularLocation>
    <subcellularLocation>
        <location evidence="1">Membrane</location>
        <topology evidence="1">Peripheral membrane protein</topology>
    </subcellularLocation>
    <text evidence="13">Distribution is 50-50.</text>
</comment>
<feature type="domain" description="Helicase ATP-binding" evidence="17">
    <location>
        <begin position="179"/>
        <end position="338"/>
    </location>
</feature>
<evidence type="ECO:0000256" key="12">
    <source>
        <dbReference type="ARBA" id="ARBA00023136"/>
    </source>
</evidence>
<keyword evidence="9 13" id="KW-0653">Protein transport</keyword>
<dbReference type="SUPFAM" id="SSF81886">
    <property type="entry name" value="Helical scaffold and wing domains of SecA"/>
    <property type="match status" value="1"/>
</dbReference>
<comment type="caution">
    <text evidence="20">The sequence shown here is derived from an EMBL/GenBank/DDBJ whole genome shotgun (WGS) entry which is preliminary data.</text>
</comment>
<evidence type="ECO:0000256" key="7">
    <source>
        <dbReference type="ARBA" id="ARBA00022741"/>
    </source>
</evidence>
<dbReference type="Gene3D" id="1.10.3060.10">
    <property type="entry name" value="Helical scaffold and wing domains of SecA"/>
    <property type="match status" value="1"/>
</dbReference>
<keyword evidence="10 13" id="KW-1278">Translocase</keyword>
<feature type="region of interest" description="Disordered" evidence="16">
    <location>
        <begin position="716"/>
        <end position="736"/>
    </location>
</feature>
<keyword evidence="12 13" id="KW-0472">Membrane</keyword>
<evidence type="ECO:0000256" key="9">
    <source>
        <dbReference type="ARBA" id="ARBA00022927"/>
    </source>
</evidence>
<evidence type="ECO:0000259" key="17">
    <source>
        <dbReference type="PROSITE" id="PS51192"/>
    </source>
</evidence>
<dbReference type="SUPFAM" id="SSF81767">
    <property type="entry name" value="Pre-protein crosslinking domain of SecA"/>
    <property type="match status" value="1"/>
</dbReference>
<proteinExistence type="inferred from homology"/>
<dbReference type="CDD" id="cd18803">
    <property type="entry name" value="SF2_C_secA"/>
    <property type="match status" value="1"/>
</dbReference>
<dbReference type="InterPro" id="IPR020937">
    <property type="entry name" value="SecA_CS"/>
</dbReference>
<reference evidence="21" key="1">
    <citation type="journal article" date="2019" name="Int. J. Syst. Evol. Microbiol.">
        <title>The Global Catalogue of Microorganisms (GCM) 10K type strain sequencing project: providing services to taxonomists for standard genome sequencing and annotation.</title>
        <authorList>
            <consortium name="The Broad Institute Genomics Platform"/>
            <consortium name="The Broad Institute Genome Sequencing Center for Infectious Disease"/>
            <person name="Wu L."/>
            <person name="Ma J."/>
        </authorList>
    </citation>
    <scope>NUCLEOTIDE SEQUENCE [LARGE SCALE GENOMIC DNA]</scope>
    <source>
        <strain evidence="21">CCUG 62952</strain>
    </source>
</reference>
<comment type="function">
    <text evidence="13">Part of the Sec protein translocase complex. Interacts with the SecYEG preprotein conducting channel. Has a central role in coupling the hydrolysis of ATP to the transfer of proteins into and across the cell membrane, serving as an ATP-driven molecular motor driving the stepwise translocation of polypeptide chains across the membrane.</text>
</comment>
<evidence type="ECO:0000256" key="8">
    <source>
        <dbReference type="ARBA" id="ARBA00022840"/>
    </source>
</evidence>
<dbReference type="Pfam" id="PF21090">
    <property type="entry name" value="P-loop_SecA"/>
    <property type="match status" value="1"/>
</dbReference>
<dbReference type="InterPro" id="IPR011115">
    <property type="entry name" value="SecA_DEAD"/>
</dbReference>
<dbReference type="PROSITE" id="PS51194">
    <property type="entry name" value="HELICASE_CTER"/>
    <property type="match status" value="1"/>
</dbReference>
<dbReference type="InterPro" id="IPR036266">
    <property type="entry name" value="SecA_Wing/Scaffold_sf"/>
</dbReference>
<evidence type="ECO:0000259" key="18">
    <source>
        <dbReference type="PROSITE" id="PS51194"/>
    </source>
</evidence>
<feature type="binding site" evidence="13">
    <location>
        <begin position="195"/>
        <end position="199"/>
    </location>
    <ligand>
        <name>ATP</name>
        <dbReference type="ChEBI" id="CHEBI:30616"/>
    </ligand>
</feature>
<dbReference type="InterPro" id="IPR044722">
    <property type="entry name" value="SecA_SF2_C"/>
</dbReference>
<dbReference type="NCBIfam" id="TIGR00963">
    <property type="entry name" value="secA"/>
    <property type="match status" value="1"/>
</dbReference>
<dbReference type="InterPro" id="IPR011116">
    <property type="entry name" value="SecA_Wing/Scaffold"/>
</dbReference>
<dbReference type="Pfam" id="PF07516">
    <property type="entry name" value="SecA_SW"/>
    <property type="match status" value="1"/>
</dbReference>